<dbReference type="EMBL" id="CP027019">
    <property type="protein sequence ID" value="AVP49569.1"/>
    <property type="molecule type" value="Genomic_DNA"/>
</dbReference>
<keyword evidence="1 6" id="KW-0575">Peroxidase</keyword>
<evidence type="ECO:0000256" key="3">
    <source>
        <dbReference type="ARBA" id="ARBA00023157"/>
    </source>
</evidence>
<feature type="domain" description="Thioredoxin" evidence="5">
    <location>
        <begin position="19"/>
        <end position="168"/>
    </location>
</feature>
<keyword evidence="2" id="KW-0049">Antioxidant</keyword>
<sequence length="168" mass="19135">MMSKSLKDNVFDLISKNYTKLGDIMPDFKATNGDLSDFHLSDIKKDFKLISTAPSIDTKVCFLQTEKFNEEVEKYPNVQFITITRDLPFAQARVCGSFLKPNHILLSDAFARDFGTKTGFAIVFLPLLARTVMILDKNNKVIYQQIVNPAAKNEPDYNEVENFLKTLK</sequence>
<dbReference type="SUPFAM" id="SSF52833">
    <property type="entry name" value="Thioredoxin-like"/>
    <property type="match status" value="1"/>
</dbReference>
<reference evidence="7" key="1">
    <citation type="submission" date="2018-02" db="EMBL/GenBank/DDBJ databases">
        <title>Firefly genomes illuminate parallel origins of bioluminescence in beetles.</title>
        <authorList>
            <person name="Fallon T.R."/>
            <person name="Lower S.E.S."/>
            <person name="Behringer M."/>
            <person name="Weng J.-K."/>
        </authorList>
    </citation>
    <scope>NUCLEOTIDE SEQUENCE [LARGE SCALE GENOMIC DNA]</scope>
</reference>
<dbReference type="Proteomes" id="UP000239250">
    <property type="component" value="Chromosome"/>
</dbReference>
<dbReference type="InterPro" id="IPR013740">
    <property type="entry name" value="Redoxin"/>
</dbReference>
<dbReference type="NCBIfam" id="NF001808">
    <property type="entry name" value="PRK00522.1"/>
    <property type="match status" value="1"/>
</dbReference>
<dbReference type="AlphaFoldDB" id="A0A2S0NKN8"/>
<dbReference type="InterPro" id="IPR013766">
    <property type="entry name" value="Thioredoxin_domain"/>
</dbReference>
<evidence type="ECO:0000256" key="2">
    <source>
        <dbReference type="ARBA" id="ARBA00022862"/>
    </source>
</evidence>
<dbReference type="InterPro" id="IPR050455">
    <property type="entry name" value="Tpx_Peroxidase_subfamily"/>
</dbReference>
<dbReference type="PROSITE" id="PS51352">
    <property type="entry name" value="THIOREDOXIN_2"/>
    <property type="match status" value="1"/>
</dbReference>
<keyword evidence="4" id="KW-0676">Redox-active center</keyword>
<organism evidence="6 7">
    <name type="scientific">Williamsoniiplasma luminosum</name>
    <dbReference type="NCBI Taxonomy" id="214888"/>
    <lineage>
        <taxon>Bacteria</taxon>
        <taxon>Bacillati</taxon>
        <taxon>Mycoplasmatota</taxon>
        <taxon>Mollicutes</taxon>
        <taxon>Entomoplasmatales</taxon>
        <taxon>Williamsoniiplasma</taxon>
    </lineage>
</organism>
<dbReference type="CDD" id="cd03014">
    <property type="entry name" value="PRX_Atyp2cys"/>
    <property type="match status" value="1"/>
</dbReference>
<evidence type="ECO:0000256" key="4">
    <source>
        <dbReference type="ARBA" id="ARBA00023284"/>
    </source>
</evidence>
<dbReference type="GO" id="GO:0008379">
    <property type="term" value="F:thioredoxin peroxidase activity"/>
    <property type="evidence" value="ECO:0007669"/>
    <property type="project" value="InterPro"/>
</dbReference>
<evidence type="ECO:0000313" key="6">
    <source>
        <dbReference type="EMBL" id="AVP49569.1"/>
    </source>
</evidence>
<dbReference type="Pfam" id="PF08534">
    <property type="entry name" value="Redoxin"/>
    <property type="match status" value="1"/>
</dbReference>
<keyword evidence="1 6" id="KW-0560">Oxidoreductase</keyword>
<proteinExistence type="predicted"/>
<dbReference type="Gene3D" id="3.40.30.10">
    <property type="entry name" value="Glutaredoxin"/>
    <property type="match status" value="1"/>
</dbReference>
<evidence type="ECO:0000313" key="7">
    <source>
        <dbReference type="Proteomes" id="UP000239250"/>
    </source>
</evidence>
<protein>
    <submittedName>
        <fullName evidence="6">Thiol peroxidase</fullName>
    </submittedName>
</protein>
<gene>
    <name evidence="6" type="ORF">C5T88_03260</name>
</gene>
<accession>A0A2S0NKN8</accession>
<evidence type="ECO:0000256" key="1">
    <source>
        <dbReference type="ARBA" id="ARBA00022559"/>
    </source>
</evidence>
<dbReference type="InterPro" id="IPR036249">
    <property type="entry name" value="Thioredoxin-like_sf"/>
</dbReference>
<dbReference type="PANTHER" id="PTHR43110:SF1">
    <property type="entry name" value="THIOL PEROXIDASE"/>
    <property type="match status" value="1"/>
</dbReference>
<evidence type="ECO:0000259" key="5">
    <source>
        <dbReference type="PROSITE" id="PS51352"/>
    </source>
</evidence>
<dbReference type="InterPro" id="IPR002065">
    <property type="entry name" value="TPX"/>
</dbReference>
<keyword evidence="3" id="KW-1015">Disulfide bond</keyword>
<dbReference type="PANTHER" id="PTHR43110">
    <property type="entry name" value="THIOL PEROXIDASE"/>
    <property type="match status" value="1"/>
</dbReference>
<name>A0A2S0NKN8_9MOLU</name>